<feature type="domain" description="CRC" evidence="4">
    <location>
        <begin position="74"/>
        <end position="160"/>
    </location>
</feature>
<dbReference type="InterPro" id="IPR005172">
    <property type="entry name" value="CRC"/>
</dbReference>
<evidence type="ECO:0000313" key="6">
    <source>
        <dbReference type="Proteomes" id="UP000692954"/>
    </source>
</evidence>
<dbReference type="PANTHER" id="PTHR12446:SF34">
    <property type="entry name" value="PROTEIN LIN-54 HOMOLOG"/>
    <property type="match status" value="1"/>
</dbReference>
<dbReference type="OrthoDB" id="304428at2759"/>
<reference evidence="5" key="1">
    <citation type="submission" date="2021-01" db="EMBL/GenBank/DDBJ databases">
        <authorList>
            <consortium name="Genoscope - CEA"/>
            <person name="William W."/>
        </authorList>
    </citation>
    <scope>NUCLEOTIDE SEQUENCE</scope>
</reference>
<dbReference type="Pfam" id="PF03638">
    <property type="entry name" value="TCR"/>
    <property type="match status" value="2"/>
</dbReference>
<dbReference type="GO" id="GO:0005634">
    <property type="term" value="C:nucleus"/>
    <property type="evidence" value="ECO:0007669"/>
    <property type="project" value="UniProtKB-SubCell"/>
</dbReference>
<evidence type="ECO:0000256" key="1">
    <source>
        <dbReference type="ARBA" id="ARBA00004123"/>
    </source>
</evidence>
<comment type="similarity">
    <text evidence="2">Belongs to the lin-54 family.</text>
</comment>
<comment type="subcellular location">
    <subcellularLocation>
        <location evidence="1">Nucleus</location>
    </subcellularLocation>
</comment>
<dbReference type="PANTHER" id="PTHR12446">
    <property type="entry name" value="TESMIN/TSO1-RELATED"/>
    <property type="match status" value="1"/>
</dbReference>
<dbReference type="Proteomes" id="UP000692954">
    <property type="component" value="Unassembled WGS sequence"/>
</dbReference>
<dbReference type="InterPro" id="IPR033467">
    <property type="entry name" value="Tesmin/TSO1-like_CXC"/>
</dbReference>
<dbReference type="SMART" id="SM01114">
    <property type="entry name" value="CXC"/>
    <property type="match status" value="2"/>
</dbReference>
<organism evidence="5 6">
    <name type="scientific">Paramecium sonneborni</name>
    <dbReference type="NCBI Taxonomy" id="65129"/>
    <lineage>
        <taxon>Eukaryota</taxon>
        <taxon>Sar</taxon>
        <taxon>Alveolata</taxon>
        <taxon>Ciliophora</taxon>
        <taxon>Intramacronucleata</taxon>
        <taxon>Oligohymenophorea</taxon>
        <taxon>Peniculida</taxon>
        <taxon>Parameciidae</taxon>
        <taxon>Paramecium</taxon>
    </lineage>
</organism>
<accession>A0A8S1QYU0</accession>
<dbReference type="InterPro" id="IPR028307">
    <property type="entry name" value="Lin-54_fam"/>
</dbReference>
<evidence type="ECO:0000259" key="4">
    <source>
        <dbReference type="PROSITE" id="PS51634"/>
    </source>
</evidence>
<dbReference type="AlphaFoldDB" id="A0A8S1QYU0"/>
<dbReference type="GO" id="GO:0006355">
    <property type="term" value="P:regulation of DNA-templated transcription"/>
    <property type="evidence" value="ECO:0007669"/>
    <property type="project" value="TreeGrafter"/>
</dbReference>
<proteinExistence type="inferred from homology"/>
<keyword evidence="6" id="KW-1185">Reference proteome</keyword>
<name>A0A8S1QYU0_9CILI</name>
<dbReference type="EMBL" id="CAJJDN010000129">
    <property type="protein sequence ID" value="CAD8120961.1"/>
    <property type="molecule type" value="Genomic_DNA"/>
</dbReference>
<dbReference type="PROSITE" id="PS51634">
    <property type="entry name" value="CRC"/>
    <property type="match status" value="1"/>
</dbReference>
<keyword evidence="3" id="KW-0539">Nucleus</keyword>
<evidence type="ECO:0000256" key="3">
    <source>
        <dbReference type="ARBA" id="ARBA00023242"/>
    </source>
</evidence>
<evidence type="ECO:0000256" key="2">
    <source>
        <dbReference type="ARBA" id="ARBA00007267"/>
    </source>
</evidence>
<gene>
    <name evidence="5" type="ORF">PSON_ATCC_30995.1.T1290057</name>
</gene>
<sequence>MTAENCNSFIRFALDLIRAEDYYTTTSSKKELKKPQLRLFDIDESPKKYTFIKPFPIQQKITKVKQIEKPILNTITKCKCMKSKCQKSYCECFAVGKACNIECNCLGCNNSSCSQSMKKIQVGGCNCKKTGCMKKYCECYLKKQRCTFLCNCIDCCNQEDSESEKENDQILQHKTDLVQITTKSMMQQQ</sequence>
<comment type="caution">
    <text evidence="5">The sequence shown here is derived from an EMBL/GenBank/DDBJ whole genome shotgun (WGS) entry which is preliminary data.</text>
</comment>
<protein>
    <recommendedName>
        <fullName evidence="4">CRC domain-containing protein</fullName>
    </recommendedName>
</protein>
<evidence type="ECO:0000313" key="5">
    <source>
        <dbReference type="EMBL" id="CAD8120961.1"/>
    </source>
</evidence>